<sequence length="377" mass="41044">MMLSSRDRGPNWQVENFLRSAFSHPRQPAVVAVKVDSSGKSVVNANPPKCKPYKLPLPGDKSIPEKYFGRNLEMMRRYSDAGYGIQFWSVDEARSCCQDCIKSERFTHSWSVKDKAFRGGDWHPGPHGHYLAGQVLAYSYGRLFLEAARAFAALKASGADLDPGKLGPAAPAGPLPAPQTKPCADEPMCLQADTRCYTTFEPKGGQDLDLASFVAAPPTRFNETRPALPTPCGQPLHGRQACLDYHGLDRWIGGIWPLDEKAVLSKGVPAGYLDRKWCLLGRAASGPLRLDLNAPRAGPGLRVCHASGDFGKYPNGLNAQVQTYQFRINGKDVLAQQVSEDTSLCAKIDISVEAGPFELEISAPSDQLIAISHVILP</sequence>
<reference evidence="1" key="1">
    <citation type="submission" date="2021-01" db="EMBL/GenBank/DDBJ databases">
        <authorList>
            <person name="Corre E."/>
            <person name="Pelletier E."/>
            <person name="Niang G."/>
            <person name="Scheremetjew M."/>
            <person name="Finn R."/>
            <person name="Kale V."/>
            <person name="Holt S."/>
            <person name="Cochrane G."/>
            <person name="Meng A."/>
            <person name="Brown T."/>
            <person name="Cohen L."/>
        </authorList>
    </citation>
    <scope>NUCLEOTIDE SEQUENCE</scope>
    <source>
        <strain evidence="1">CCMP3107</strain>
    </source>
</reference>
<name>A0A7S3XM16_HETAK</name>
<dbReference type="AlphaFoldDB" id="A0A7S3XM16"/>
<evidence type="ECO:0000313" key="1">
    <source>
        <dbReference type="EMBL" id="CAE0624805.1"/>
    </source>
</evidence>
<protein>
    <submittedName>
        <fullName evidence="1">Uncharacterized protein</fullName>
    </submittedName>
</protein>
<proteinExistence type="predicted"/>
<dbReference type="EMBL" id="HBIU01008610">
    <property type="protein sequence ID" value="CAE0624805.1"/>
    <property type="molecule type" value="Transcribed_RNA"/>
</dbReference>
<organism evidence="1">
    <name type="scientific">Heterosigma akashiwo</name>
    <name type="common">Chromophytic alga</name>
    <name type="synonym">Heterosigma carterae</name>
    <dbReference type="NCBI Taxonomy" id="2829"/>
    <lineage>
        <taxon>Eukaryota</taxon>
        <taxon>Sar</taxon>
        <taxon>Stramenopiles</taxon>
        <taxon>Ochrophyta</taxon>
        <taxon>Raphidophyceae</taxon>
        <taxon>Chattonellales</taxon>
        <taxon>Chattonellaceae</taxon>
        <taxon>Heterosigma</taxon>
    </lineage>
</organism>
<accession>A0A7S3XM16</accession>
<gene>
    <name evidence="1" type="ORF">HAKA00212_LOCUS3472</name>
</gene>